<feature type="region of interest" description="Disordered" evidence="1">
    <location>
        <begin position="55"/>
        <end position="74"/>
    </location>
</feature>
<dbReference type="RefSeq" id="XP_052948468.1">
    <property type="nucleotide sequence ID" value="XM_053086719.1"/>
</dbReference>
<reference evidence="2" key="1">
    <citation type="journal article" date="2022" name="G3 (Bethesda)">
        <title>High quality genome of the basidiomycete yeast Dioszegia hungarica PDD-24b-2 isolated from cloud water.</title>
        <authorList>
            <person name="Jarrige D."/>
            <person name="Haridas S."/>
            <person name="Bleykasten-Grosshans C."/>
            <person name="Joly M."/>
            <person name="Nadalig T."/>
            <person name="Sancelme M."/>
            <person name="Vuilleumier S."/>
            <person name="Grigoriev I.V."/>
            <person name="Amato P."/>
            <person name="Bringel F."/>
        </authorList>
    </citation>
    <scope>NUCLEOTIDE SEQUENCE</scope>
    <source>
        <strain evidence="2">PDD-24b-2</strain>
    </source>
</reference>
<protein>
    <submittedName>
        <fullName evidence="2">Uncharacterized protein</fullName>
    </submittedName>
</protein>
<proteinExistence type="predicted"/>
<evidence type="ECO:0000256" key="1">
    <source>
        <dbReference type="SAM" id="MobiDB-lite"/>
    </source>
</evidence>
<feature type="compositionally biased region" description="Basic residues" evidence="1">
    <location>
        <begin position="1"/>
        <end position="10"/>
    </location>
</feature>
<evidence type="ECO:0000313" key="2">
    <source>
        <dbReference type="EMBL" id="KAI9638691.1"/>
    </source>
</evidence>
<gene>
    <name evidence="2" type="ORF">MKK02DRAFT_23351</name>
</gene>
<comment type="caution">
    <text evidence="2">The sequence shown here is derived from an EMBL/GenBank/DDBJ whole genome shotgun (WGS) entry which is preliminary data.</text>
</comment>
<evidence type="ECO:0000313" key="3">
    <source>
        <dbReference type="Proteomes" id="UP001164286"/>
    </source>
</evidence>
<feature type="region of interest" description="Disordered" evidence="1">
    <location>
        <begin position="1"/>
        <end position="36"/>
    </location>
</feature>
<dbReference type="Proteomes" id="UP001164286">
    <property type="component" value="Unassembled WGS sequence"/>
</dbReference>
<sequence>MDPLPNRRRLAPTASLPATTAEVQAQRHGIDPAVSSALQGGVPMRIRRAINTGRDSTFGRTQSQPVFNLSSSSSGAPGGFLTNDQIYREAQGIVYKDELRRQARELQPYGSGGSMDALDLANGSGGREEGGREMRLRFGEDGEVIMEGEETGGSGSKSKSKSKRGRVEDWGLSQGKKRGVEVDDAQADGGEGSDTATEIDEDEDRPPLDPSTSASVSGSTMDEFPPVFTSPAISHPALFRQDRLPAVPSASGGRAKGGFAGQGGRQMRGLPGRALGKTMSAPVLMGGGGGMEVDVPETVQEGEDGFDVSEWAGQTDF</sequence>
<dbReference type="AlphaFoldDB" id="A0AA38HDW8"/>
<dbReference type="GeneID" id="77725920"/>
<feature type="compositionally biased region" description="Gly residues" evidence="1">
    <location>
        <begin position="254"/>
        <end position="266"/>
    </location>
</feature>
<organism evidence="2 3">
    <name type="scientific">Dioszegia hungarica</name>
    <dbReference type="NCBI Taxonomy" id="4972"/>
    <lineage>
        <taxon>Eukaryota</taxon>
        <taxon>Fungi</taxon>
        <taxon>Dikarya</taxon>
        <taxon>Basidiomycota</taxon>
        <taxon>Agaricomycotina</taxon>
        <taxon>Tremellomycetes</taxon>
        <taxon>Tremellales</taxon>
        <taxon>Bulleribasidiaceae</taxon>
        <taxon>Dioszegia</taxon>
    </lineage>
</organism>
<accession>A0AA38HDW8</accession>
<name>A0AA38HDW8_9TREE</name>
<dbReference type="EMBL" id="JAKWFO010000003">
    <property type="protein sequence ID" value="KAI9638691.1"/>
    <property type="molecule type" value="Genomic_DNA"/>
</dbReference>
<feature type="compositionally biased region" description="Polar residues" evidence="1">
    <location>
        <begin position="210"/>
        <end position="220"/>
    </location>
</feature>
<feature type="compositionally biased region" description="Low complexity" evidence="1">
    <location>
        <begin position="11"/>
        <end position="21"/>
    </location>
</feature>
<feature type="compositionally biased region" description="Acidic residues" evidence="1">
    <location>
        <begin position="141"/>
        <end position="150"/>
    </location>
</feature>
<keyword evidence="3" id="KW-1185">Reference proteome</keyword>
<feature type="compositionally biased region" description="Basic and acidic residues" evidence="1">
    <location>
        <begin position="126"/>
        <end position="140"/>
    </location>
</feature>
<feature type="region of interest" description="Disordered" evidence="1">
    <location>
        <begin position="108"/>
        <end position="295"/>
    </location>
</feature>